<name>A0A0E0KGE8_ORYPU</name>
<dbReference type="Gramene" id="OPUNC03G24080.1">
    <property type="protein sequence ID" value="OPUNC03G24080.1"/>
    <property type="gene ID" value="OPUNC03G24080"/>
</dbReference>
<protein>
    <submittedName>
        <fullName evidence="2">Uncharacterized protein</fullName>
    </submittedName>
</protein>
<dbReference type="AlphaFoldDB" id="A0A0E0KGE8"/>
<dbReference type="Proteomes" id="UP000026962">
    <property type="component" value="Chromosome 3"/>
</dbReference>
<sequence length="78" mass="9161">MFSQASSEPRGGRNTGGDLECERTEGDENRVDRLRDRSVVDRYERKRKGRVVWDVCLQVWVMVKGPQEGNRCRYKSNR</sequence>
<dbReference type="EnsemblPlants" id="OPUNC03G24080.1">
    <property type="protein sequence ID" value="OPUNC03G24080.1"/>
    <property type="gene ID" value="OPUNC03G24080"/>
</dbReference>
<accession>A0A0E0KGE8</accession>
<reference evidence="2" key="2">
    <citation type="submission" date="2018-05" db="EMBL/GenBank/DDBJ databases">
        <title>OpunRS2 (Oryza punctata Reference Sequence Version 2).</title>
        <authorList>
            <person name="Zhang J."/>
            <person name="Kudrna D."/>
            <person name="Lee S."/>
            <person name="Talag J."/>
            <person name="Welchert J."/>
            <person name="Wing R.A."/>
        </authorList>
    </citation>
    <scope>NUCLEOTIDE SEQUENCE [LARGE SCALE GENOMIC DNA]</scope>
</reference>
<dbReference type="HOGENOM" id="CLU_2626230_0_0_1"/>
<proteinExistence type="predicted"/>
<organism evidence="2">
    <name type="scientific">Oryza punctata</name>
    <name type="common">Red rice</name>
    <dbReference type="NCBI Taxonomy" id="4537"/>
    <lineage>
        <taxon>Eukaryota</taxon>
        <taxon>Viridiplantae</taxon>
        <taxon>Streptophyta</taxon>
        <taxon>Embryophyta</taxon>
        <taxon>Tracheophyta</taxon>
        <taxon>Spermatophyta</taxon>
        <taxon>Magnoliopsida</taxon>
        <taxon>Liliopsida</taxon>
        <taxon>Poales</taxon>
        <taxon>Poaceae</taxon>
        <taxon>BOP clade</taxon>
        <taxon>Oryzoideae</taxon>
        <taxon>Oryzeae</taxon>
        <taxon>Oryzinae</taxon>
        <taxon>Oryza</taxon>
    </lineage>
</organism>
<evidence type="ECO:0000313" key="3">
    <source>
        <dbReference type="Proteomes" id="UP000026962"/>
    </source>
</evidence>
<feature type="region of interest" description="Disordered" evidence="1">
    <location>
        <begin position="1"/>
        <end position="27"/>
    </location>
</feature>
<evidence type="ECO:0000256" key="1">
    <source>
        <dbReference type="SAM" id="MobiDB-lite"/>
    </source>
</evidence>
<evidence type="ECO:0000313" key="2">
    <source>
        <dbReference type="EnsemblPlants" id="OPUNC03G24080.1"/>
    </source>
</evidence>
<keyword evidence="3" id="KW-1185">Reference proteome</keyword>
<reference evidence="2" key="1">
    <citation type="submission" date="2015-04" db="UniProtKB">
        <authorList>
            <consortium name="EnsemblPlants"/>
        </authorList>
    </citation>
    <scope>IDENTIFICATION</scope>
</reference>